<organism evidence="4">
    <name type="scientific">uncultured Frankineae bacterium</name>
    <dbReference type="NCBI Taxonomy" id="437475"/>
    <lineage>
        <taxon>Bacteria</taxon>
        <taxon>Bacillati</taxon>
        <taxon>Actinomycetota</taxon>
        <taxon>Actinomycetes</taxon>
        <taxon>Frankiales</taxon>
        <taxon>environmental samples</taxon>
    </lineage>
</organism>
<accession>A0A6J4LGS5</accession>
<keyword evidence="1 2" id="KW-0732">Signal</keyword>
<dbReference type="EMBL" id="CADCUB010000093">
    <property type="protein sequence ID" value="CAA9331804.1"/>
    <property type="molecule type" value="Genomic_DNA"/>
</dbReference>
<dbReference type="PROSITE" id="PS51257">
    <property type="entry name" value="PROKAR_LIPOPROTEIN"/>
    <property type="match status" value="1"/>
</dbReference>
<evidence type="ECO:0000256" key="2">
    <source>
        <dbReference type="SAM" id="SignalP"/>
    </source>
</evidence>
<dbReference type="AlphaFoldDB" id="A0A6J4LGS5"/>
<evidence type="ECO:0000259" key="3">
    <source>
        <dbReference type="SMART" id="SM00062"/>
    </source>
</evidence>
<dbReference type="SMART" id="SM00062">
    <property type="entry name" value="PBPb"/>
    <property type="match status" value="1"/>
</dbReference>
<dbReference type="PANTHER" id="PTHR35936:SF17">
    <property type="entry name" value="ARGININE-BINDING EXTRACELLULAR PROTEIN ARTP"/>
    <property type="match status" value="1"/>
</dbReference>
<feature type="domain" description="Solute-binding protein family 3/N-terminal" evidence="3">
    <location>
        <begin position="56"/>
        <end position="286"/>
    </location>
</feature>
<feature type="signal peptide" evidence="2">
    <location>
        <begin position="1"/>
        <end position="23"/>
    </location>
</feature>
<dbReference type="CDD" id="cd01004">
    <property type="entry name" value="PBP2_MidA_like"/>
    <property type="match status" value="1"/>
</dbReference>
<feature type="chain" id="PRO_5038582582" description="Solute-binding protein family 3/N-terminal domain-containing protein" evidence="2">
    <location>
        <begin position="24"/>
        <end position="297"/>
    </location>
</feature>
<dbReference type="SUPFAM" id="SSF53850">
    <property type="entry name" value="Periplasmic binding protein-like II"/>
    <property type="match status" value="1"/>
</dbReference>
<evidence type="ECO:0000256" key="1">
    <source>
        <dbReference type="ARBA" id="ARBA00022729"/>
    </source>
</evidence>
<sequence>MKLSARQSLVALLLAAASLTACGGGEADTAAASGDGETPEGCEPLREEYSGLDGKTFNVGSAPGAGNYNNPNLENPKEVKGLEPDILRAAGRCLGFEVTYMPQSFDGLIPSIKSGRIDLISSGMYATEERAQEVSFVTHLTAATAAVIADGNPEDIESLDDTCGLQVAAVTGTVENEIQAEQNAKCEADGKPPAKAATYAGNDQAVNAVRQGRSDYFLTDAGVAAQVAEQFDDDLDAGFAVPSEFAFGFGVDPENTELIEGLHAALMLAYEDGSLEDAQKEWGFAPEQKLEPAIVTA</sequence>
<proteinExistence type="predicted"/>
<gene>
    <name evidence="4" type="ORF">AVDCRST_MAG07-1820</name>
</gene>
<protein>
    <recommendedName>
        <fullName evidence="3">Solute-binding protein family 3/N-terminal domain-containing protein</fullName>
    </recommendedName>
</protein>
<name>A0A6J4LGS5_9ACTN</name>
<dbReference type="Pfam" id="PF00497">
    <property type="entry name" value="SBP_bac_3"/>
    <property type="match status" value="1"/>
</dbReference>
<dbReference type="InterPro" id="IPR001638">
    <property type="entry name" value="Solute-binding_3/MltF_N"/>
</dbReference>
<reference evidence="4" key="1">
    <citation type="submission" date="2020-02" db="EMBL/GenBank/DDBJ databases">
        <authorList>
            <person name="Meier V. D."/>
        </authorList>
    </citation>
    <scope>NUCLEOTIDE SEQUENCE</scope>
    <source>
        <strain evidence="4">AVDCRST_MAG07</strain>
    </source>
</reference>
<dbReference type="Gene3D" id="3.40.190.10">
    <property type="entry name" value="Periplasmic binding protein-like II"/>
    <property type="match status" value="2"/>
</dbReference>
<evidence type="ECO:0000313" key="4">
    <source>
        <dbReference type="EMBL" id="CAA9331804.1"/>
    </source>
</evidence>
<dbReference type="PANTHER" id="PTHR35936">
    <property type="entry name" value="MEMBRANE-BOUND LYTIC MUREIN TRANSGLYCOSYLASE F"/>
    <property type="match status" value="1"/>
</dbReference>